<comment type="catalytic activity">
    <reaction evidence="4">
        <text>L-glutamine + H2O = L-glutamate + NH4(+)</text>
        <dbReference type="Rhea" id="RHEA:15889"/>
        <dbReference type="ChEBI" id="CHEBI:15377"/>
        <dbReference type="ChEBI" id="CHEBI:28938"/>
        <dbReference type="ChEBI" id="CHEBI:29985"/>
        <dbReference type="ChEBI" id="CHEBI:58359"/>
        <dbReference type="EC" id="3.5.1.2"/>
    </reaction>
</comment>
<dbReference type="EMBL" id="JACHNC010000001">
    <property type="protein sequence ID" value="MBB4751589.1"/>
    <property type="molecule type" value="Genomic_DNA"/>
</dbReference>
<evidence type="ECO:0000256" key="4">
    <source>
        <dbReference type="ARBA" id="ARBA00049534"/>
    </source>
</evidence>
<sequence>MASDEYVSTAGELPSPRRGSLATFAPPLDNFGNSVRGLLAARFLSRRLGLPLFASEAAA</sequence>
<dbReference type="EC" id="3.5.1.2" evidence="2"/>
<organism evidence="6 7">
    <name type="scientific">Actinoplanes lobatus</name>
    <dbReference type="NCBI Taxonomy" id="113568"/>
    <lineage>
        <taxon>Bacteria</taxon>
        <taxon>Bacillati</taxon>
        <taxon>Actinomycetota</taxon>
        <taxon>Actinomycetes</taxon>
        <taxon>Micromonosporales</taxon>
        <taxon>Micromonosporaceae</taxon>
        <taxon>Actinoplanes</taxon>
    </lineage>
</organism>
<name>A0A7W7HJB3_9ACTN</name>
<accession>A0A7W7HJB3</accession>
<comment type="similarity">
    <text evidence="1">Belongs to the glutaminase family.</text>
</comment>
<dbReference type="EMBL" id="BOMP01000104">
    <property type="protein sequence ID" value="GIE43173.1"/>
    <property type="molecule type" value="Genomic_DNA"/>
</dbReference>
<dbReference type="InterPro" id="IPR015868">
    <property type="entry name" value="Glutaminase"/>
</dbReference>
<evidence type="ECO:0000313" key="7">
    <source>
        <dbReference type="Proteomes" id="UP000590511"/>
    </source>
</evidence>
<keyword evidence="8" id="KW-1185">Reference proteome</keyword>
<dbReference type="Gene3D" id="3.40.710.10">
    <property type="entry name" value="DD-peptidase/beta-lactamase superfamily"/>
    <property type="match status" value="1"/>
</dbReference>
<reference evidence="6 7" key="1">
    <citation type="submission" date="2020-08" db="EMBL/GenBank/DDBJ databases">
        <title>Sequencing the genomes of 1000 actinobacteria strains.</title>
        <authorList>
            <person name="Klenk H.-P."/>
        </authorList>
    </citation>
    <scope>NUCLEOTIDE SEQUENCE [LARGE SCALE GENOMIC DNA]</scope>
    <source>
        <strain evidence="6 7">DSM 43150</strain>
    </source>
</reference>
<evidence type="ECO:0000313" key="5">
    <source>
        <dbReference type="EMBL" id="GIE43173.1"/>
    </source>
</evidence>
<dbReference type="RefSeq" id="WP_229806780.1">
    <property type="nucleotide sequence ID" value="NZ_BOMP01000104.1"/>
</dbReference>
<gene>
    <name evidence="5" type="ORF">Alo02nite_60710</name>
    <name evidence="6" type="ORF">BJ964_005750</name>
</gene>
<reference evidence="5 8" key="2">
    <citation type="submission" date="2021-01" db="EMBL/GenBank/DDBJ databases">
        <title>Whole genome shotgun sequence of Actinoplanes lobatus NBRC 12513.</title>
        <authorList>
            <person name="Komaki H."/>
            <person name="Tamura T."/>
        </authorList>
    </citation>
    <scope>NUCLEOTIDE SEQUENCE [LARGE SCALE GENOMIC DNA]</scope>
    <source>
        <strain evidence="5 8">NBRC 12513</strain>
    </source>
</reference>
<comment type="caution">
    <text evidence="6">The sequence shown here is derived from an EMBL/GenBank/DDBJ whole genome shotgun (WGS) entry which is preliminary data.</text>
</comment>
<dbReference type="SUPFAM" id="SSF56601">
    <property type="entry name" value="beta-lactamase/transpeptidase-like"/>
    <property type="match status" value="1"/>
</dbReference>
<evidence type="ECO:0000256" key="2">
    <source>
        <dbReference type="ARBA" id="ARBA00012918"/>
    </source>
</evidence>
<keyword evidence="3" id="KW-0378">Hydrolase</keyword>
<evidence type="ECO:0000256" key="3">
    <source>
        <dbReference type="ARBA" id="ARBA00022801"/>
    </source>
</evidence>
<dbReference type="Proteomes" id="UP000631312">
    <property type="component" value="Unassembled WGS sequence"/>
</dbReference>
<dbReference type="GO" id="GO:0006541">
    <property type="term" value="P:glutamine metabolic process"/>
    <property type="evidence" value="ECO:0007669"/>
    <property type="project" value="InterPro"/>
</dbReference>
<dbReference type="Pfam" id="PF04960">
    <property type="entry name" value="Glutaminase"/>
    <property type="match status" value="1"/>
</dbReference>
<dbReference type="GO" id="GO:0004359">
    <property type="term" value="F:glutaminase activity"/>
    <property type="evidence" value="ECO:0007669"/>
    <property type="project" value="UniProtKB-EC"/>
</dbReference>
<evidence type="ECO:0000313" key="6">
    <source>
        <dbReference type="EMBL" id="MBB4751589.1"/>
    </source>
</evidence>
<evidence type="ECO:0000256" key="1">
    <source>
        <dbReference type="ARBA" id="ARBA00011076"/>
    </source>
</evidence>
<proteinExistence type="inferred from homology"/>
<dbReference type="AlphaFoldDB" id="A0A7W7HJB3"/>
<evidence type="ECO:0000313" key="8">
    <source>
        <dbReference type="Proteomes" id="UP000631312"/>
    </source>
</evidence>
<protein>
    <recommendedName>
        <fullName evidence="2">glutaminase</fullName>
        <ecNumber evidence="2">3.5.1.2</ecNumber>
    </recommendedName>
</protein>
<dbReference type="InterPro" id="IPR012338">
    <property type="entry name" value="Beta-lactam/transpept-like"/>
</dbReference>
<dbReference type="Proteomes" id="UP000590511">
    <property type="component" value="Unassembled WGS sequence"/>
</dbReference>